<comment type="caution">
    <text evidence="1">The sequence shown here is derived from an EMBL/GenBank/DDBJ whole genome shotgun (WGS) entry which is preliminary data.</text>
</comment>
<accession>A0ACA9JYR1</accession>
<sequence length="170" mass="20218">MVQYGYPIVNEKGLPTCYIPHQLRKIKLKRSRTSFQIFGKRDEILDWLEEHGNVVCEYIHQDSHEYNFQENSRPGVPATERPMLLFELYYDHEPSHNSSMIKKILPFNGKKRMMMEIRPYIRGEENEYHKNLIRRNAGVSGVTLRQILDVWTSSPASRRQRTQRTACDYE</sequence>
<protein>
    <submittedName>
        <fullName evidence="1">16640_t:CDS:1</fullName>
    </submittedName>
</protein>
<evidence type="ECO:0000313" key="2">
    <source>
        <dbReference type="Proteomes" id="UP000789366"/>
    </source>
</evidence>
<gene>
    <name evidence="1" type="ORF">SPELUC_LOCUS283</name>
</gene>
<evidence type="ECO:0000313" key="1">
    <source>
        <dbReference type="EMBL" id="CAG8442537.1"/>
    </source>
</evidence>
<keyword evidence="2" id="KW-1185">Reference proteome</keyword>
<organism evidence="1 2">
    <name type="scientific">Cetraspora pellucida</name>
    <dbReference type="NCBI Taxonomy" id="1433469"/>
    <lineage>
        <taxon>Eukaryota</taxon>
        <taxon>Fungi</taxon>
        <taxon>Fungi incertae sedis</taxon>
        <taxon>Mucoromycota</taxon>
        <taxon>Glomeromycotina</taxon>
        <taxon>Glomeromycetes</taxon>
        <taxon>Diversisporales</taxon>
        <taxon>Gigasporaceae</taxon>
        <taxon>Cetraspora</taxon>
    </lineage>
</organism>
<name>A0ACA9JYR1_9GLOM</name>
<dbReference type="EMBL" id="CAJVPW010000091">
    <property type="protein sequence ID" value="CAG8442537.1"/>
    <property type="molecule type" value="Genomic_DNA"/>
</dbReference>
<proteinExistence type="predicted"/>
<reference evidence="1" key="1">
    <citation type="submission" date="2021-06" db="EMBL/GenBank/DDBJ databases">
        <authorList>
            <person name="Kallberg Y."/>
            <person name="Tangrot J."/>
            <person name="Rosling A."/>
        </authorList>
    </citation>
    <scope>NUCLEOTIDE SEQUENCE</scope>
    <source>
        <strain evidence="1">28 12/20/2015</strain>
    </source>
</reference>
<dbReference type="Proteomes" id="UP000789366">
    <property type="component" value="Unassembled WGS sequence"/>
</dbReference>